<organism evidence="1 2">
    <name type="scientific">Fictibacillus aquaticus</name>
    <dbReference type="NCBI Taxonomy" id="2021314"/>
    <lineage>
        <taxon>Bacteria</taxon>
        <taxon>Bacillati</taxon>
        <taxon>Bacillota</taxon>
        <taxon>Bacilli</taxon>
        <taxon>Bacillales</taxon>
        <taxon>Fictibacillaceae</taxon>
        <taxon>Fictibacillus</taxon>
    </lineage>
</organism>
<reference evidence="1 2" key="1">
    <citation type="submission" date="2017-07" db="EMBL/GenBank/DDBJ databases">
        <title>Fictibacillus sp. nov. GDSW-R2A3 Genome sequencing and assembly.</title>
        <authorList>
            <person name="Mayilraj S."/>
        </authorList>
    </citation>
    <scope>NUCLEOTIDE SEQUENCE [LARGE SCALE GENOMIC DNA]</scope>
    <source>
        <strain evidence="1 2">GDSW-R2A3</strain>
    </source>
</reference>
<proteinExistence type="predicted"/>
<evidence type="ECO:0000313" key="1">
    <source>
        <dbReference type="EMBL" id="OYD58479.1"/>
    </source>
</evidence>
<sequence length="60" mass="7340">MEFWMNFMARVHSHPSQSKEDQKHRQEFVELIKPKEDQKEQAKYETDIEQLQRLRAAQPL</sequence>
<dbReference type="EMBL" id="NOII01000001">
    <property type="protein sequence ID" value="OYD58479.1"/>
    <property type="molecule type" value="Genomic_DNA"/>
</dbReference>
<dbReference type="AlphaFoldDB" id="A0A235FBA9"/>
<comment type="caution">
    <text evidence="1">The sequence shown here is derived from an EMBL/GenBank/DDBJ whole genome shotgun (WGS) entry which is preliminary data.</text>
</comment>
<evidence type="ECO:0000313" key="2">
    <source>
        <dbReference type="Proteomes" id="UP000215059"/>
    </source>
</evidence>
<name>A0A235FBA9_9BACL</name>
<dbReference type="Proteomes" id="UP000215059">
    <property type="component" value="Unassembled WGS sequence"/>
</dbReference>
<gene>
    <name evidence="1" type="ORF">CGZ90_00840</name>
</gene>
<protein>
    <submittedName>
        <fullName evidence="1">Uncharacterized protein</fullName>
    </submittedName>
</protein>
<accession>A0A235FBA9</accession>
<keyword evidence="2" id="KW-1185">Reference proteome</keyword>